<evidence type="ECO:0000313" key="3">
    <source>
        <dbReference type="EnsemblPlants" id="AES61484"/>
    </source>
</evidence>
<dbReference type="OMA" id="KEDHADI"/>
<keyword evidence="4" id="KW-1185">Reference proteome</keyword>
<dbReference type="EMBL" id="CM001217">
    <property type="protein sequence ID" value="AES61484.1"/>
    <property type="molecule type" value="Genomic_DNA"/>
</dbReference>
<evidence type="ECO:0000313" key="4">
    <source>
        <dbReference type="Proteomes" id="UP000002051"/>
    </source>
</evidence>
<proteinExistence type="predicted"/>
<protein>
    <submittedName>
        <fullName evidence="2 3">Uncharacterized protein</fullName>
    </submittedName>
</protein>
<name>G7I9J3_MEDTR</name>
<dbReference type="EnsemblPlants" id="AES61484">
    <property type="protein sequence ID" value="AES61484"/>
    <property type="gene ID" value="MTR_1g084710"/>
</dbReference>
<dbReference type="HOGENOM" id="CLU_1588897_0_0_1"/>
<dbReference type="AlphaFoldDB" id="G7I9J3"/>
<gene>
    <name evidence="2" type="ordered locus">MTR_1g084710</name>
</gene>
<reference evidence="2 4" key="1">
    <citation type="journal article" date="2011" name="Nature">
        <title>The Medicago genome provides insight into the evolution of rhizobial symbioses.</title>
        <authorList>
            <person name="Young N.D."/>
            <person name="Debelle F."/>
            <person name="Oldroyd G.E."/>
            <person name="Geurts R."/>
            <person name="Cannon S.B."/>
            <person name="Udvardi M.K."/>
            <person name="Benedito V.A."/>
            <person name="Mayer K.F."/>
            <person name="Gouzy J."/>
            <person name="Schoof H."/>
            <person name="Van de Peer Y."/>
            <person name="Proost S."/>
            <person name="Cook D.R."/>
            <person name="Meyers B.C."/>
            <person name="Spannagl M."/>
            <person name="Cheung F."/>
            <person name="De Mita S."/>
            <person name="Krishnakumar V."/>
            <person name="Gundlach H."/>
            <person name="Zhou S."/>
            <person name="Mudge J."/>
            <person name="Bharti A.K."/>
            <person name="Murray J.D."/>
            <person name="Naoumkina M.A."/>
            <person name="Rosen B."/>
            <person name="Silverstein K.A."/>
            <person name="Tang H."/>
            <person name="Rombauts S."/>
            <person name="Zhao P.X."/>
            <person name="Zhou P."/>
            <person name="Barbe V."/>
            <person name="Bardou P."/>
            <person name="Bechner M."/>
            <person name="Bellec A."/>
            <person name="Berger A."/>
            <person name="Berges H."/>
            <person name="Bidwell S."/>
            <person name="Bisseling T."/>
            <person name="Choisne N."/>
            <person name="Couloux A."/>
            <person name="Denny R."/>
            <person name="Deshpande S."/>
            <person name="Dai X."/>
            <person name="Doyle J.J."/>
            <person name="Dudez A.M."/>
            <person name="Farmer A.D."/>
            <person name="Fouteau S."/>
            <person name="Franken C."/>
            <person name="Gibelin C."/>
            <person name="Gish J."/>
            <person name="Goldstein S."/>
            <person name="Gonzalez A.J."/>
            <person name="Green P.J."/>
            <person name="Hallab A."/>
            <person name="Hartog M."/>
            <person name="Hua A."/>
            <person name="Humphray S.J."/>
            <person name="Jeong D.H."/>
            <person name="Jing Y."/>
            <person name="Jocker A."/>
            <person name="Kenton S.M."/>
            <person name="Kim D.J."/>
            <person name="Klee K."/>
            <person name="Lai H."/>
            <person name="Lang C."/>
            <person name="Lin S."/>
            <person name="Macmil S.L."/>
            <person name="Magdelenat G."/>
            <person name="Matthews L."/>
            <person name="McCorrison J."/>
            <person name="Monaghan E.L."/>
            <person name="Mun J.H."/>
            <person name="Najar F.Z."/>
            <person name="Nicholson C."/>
            <person name="Noirot C."/>
            <person name="O'Bleness M."/>
            <person name="Paule C.R."/>
            <person name="Poulain J."/>
            <person name="Prion F."/>
            <person name="Qin B."/>
            <person name="Qu C."/>
            <person name="Retzel E.F."/>
            <person name="Riddle C."/>
            <person name="Sallet E."/>
            <person name="Samain S."/>
            <person name="Samson N."/>
            <person name="Sanders I."/>
            <person name="Saurat O."/>
            <person name="Scarpelli C."/>
            <person name="Schiex T."/>
            <person name="Segurens B."/>
            <person name="Severin A.J."/>
            <person name="Sherrier D.J."/>
            <person name="Shi R."/>
            <person name="Sims S."/>
            <person name="Singer S.R."/>
            <person name="Sinharoy S."/>
            <person name="Sterck L."/>
            <person name="Viollet A."/>
            <person name="Wang B.B."/>
            <person name="Wang K."/>
            <person name="Wang M."/>
            <person name="Wang X."/>
            <person name="Warfsmann J."/>
            <person name="Weissenbach J."/>
            <person name="White D.D."/>
            <person name="White J.D."/>
            <person name="Wiley G.B."/>
            <person name="Wincker P."/>
            <person name="Xing Y."/>
            <person name="Yang L."/>
            <person name="Yao Z."/>
            <person name="Ying F."/>
            <person name="Zhai J."/>
            <person name="Zhou L."/>
            <person name="Zuber A."/>
            <person name="Denarie J."/>
            <person name="Dixon R.A."/>
            <person name="May G.D."/>
            <person name="Schwartz D.C."/>
            <person name="Rogers J."/>
            <person name="Quetier F."/>
            <person name="Town C.D."/>
            <person name="Roe B.A."/>
        </authorList>
    </citation>
    <scope>NUCLEOTIDE SEQUENCE [LARGE SCALE GENOMIC DNA]</scope>
    <source>
        <strain evidence="2">A17</strain>
        <strain evidence="3 4">cv. Jemalong A17</strain>
    </source>
</reference>
<evidence type="ECO:0000313" key="2">
    <source>
        <dbReference type="EMBL" id="AES61484.1"/>
    </source>
</evidence>
<accession>G7I9J3</accession>
<reference evidence="3" key="3">
    <citation type="submission" date="2015-04" db="UniProtKB">
        <authorList>
            <consortium name="EnsemblPlants"/>
        </authorList>
    </citation>
    <scope>IDENTIFICATION</scope>
    <source>
        <strain evidence="3">cv. Jemalong A17</strain>
    </source>
</reference>
<evidence type="ECO:0000256" key="1">
    <source>
        <dbReference type="SAM" id="MobiDB-lite"/>
    </source>
</evidence>
<sequence>MSGFAAKVPSNFWFVDRGCTIHITYMIETFSKSSKKVYIPIEGIGTVEIESHSVLLSVAHSLEEGYEVLFKRNNCLIKDQNDKVIKIGMKFRKFIFDSMNIKYTLHEDEKKNGSESKEDHADIGVSKKFPVKRKNEDVSEEPPSFITKLKNNITAIKKAMFIPWSTSY</sequence>
<dbReference type="PaxDb" id="3880-AES61484"/>
<organism evidence="2 4">
    <name type="scientific">Medicago truncatula</name>
    <name type="common">Barrel medic</name>
    <name type="synonym">Medicago tribuloides</name>
    <dbReference type="NCBI Taxonomy" id="3880"/>
    <lineage>
        <taxon>Eukaryota</taxon>
        <taxon>Viridiplantae</taxon>
        <taxon>Streptophyta</taxon>
        <taxon>Embryophyta</taxon>
        <taxon>Tracheophyta</taxon>
        <taxon>Spermatophyta</taxon>
        <taxon>Magnoliopsida</taxon>
        <taxon>eudicotyledons</taxon>
        <taxon>Gunneridae</taxon>
        <taxon>Pentapetalae</taxon>
        <taxon>rosids</taxon>
        <taxon>fabids</taxon>
        <taxon>Fabales</taxon>
        <taxon>Fabaceae</taxon>
        <taxon>Papilionoideae</taxon>
        <taxon>50 kb inversion clade</taxon>
        <taxon>NPAAA clade</taxon>
        <taxon>Hologalegina</taxon>
        <taxon>IRL clade</taxon>
        <taxon>Trifolieae</taxon>
        <taxon>Medicago</taxon>
    </lineage>
</organism>
<feature type="compositionally biased region" description="Basic and acidic residues" evidence="1">
    <location>
        <begin position="108"/>
        <end position="122"/>
    </location>
</feature>
<dbReference type="Proteomes" id="UP000002051">
    <property type="component" value="Unassembled WGS sequence"/>
</dbReference>
<reference evidence="2 4" key="2">
    <citation type="journal article" date="2014" name="BMC Genomics">
        <title>An improved genome release (version Mt4.0) for the model legume Medicago truncatula.</title>
        <authorList>
            <person name="Tang H."/>
            <person name="Krishnakumar V."/>
            <person name="Bidwell S."/>
            <person name="Rosen B."/>
            <person name="Chan A."/>
            <person name="Zhou S."/>
            <person name="Gentzbittel L."/>
            <person name="Childs K.L."/>
            <person name="Yandell M."/>
            <person name="Gundlach H."/>
            <person name="Mayer K.F."/>
            <person name="Schwartz D.C."/>
            <person name="Town C.D."/>
        </authorList>
    </citation>
    <scope>GENOME REANNOTATION</scope>
    <source>
        <strain evidence="3 4">cv. Jemalong A17</strain>
    </source>
</reference>
<feature type="region of interest" description="Disordered" evidence="1">
    <location>
        <begin position="108"/>
        <end position="141"/>
    </location>
</feature>